<dbReference type="EC" id="3.5.1.23" evidence="2"/>
<dbReference type="GO" id="GO:0046514">
    <property type="term" value="P:ceramide catabolic process"/>
    <property type="evidence" value="ECO:0007669"/>
    <property type="project" value="InterPro"/>
</dbReference>
<evidence type="ECO:0000313" key="5">
    <source>
        <dbReference type="Proteomes" id="UP000287969"/>
    </source>
</evidence>
<dbReference type="InterPro" id="IPR031329">
    <property type="entry name" value="NEUT/ALK_ceramidase_N"/>
</dbReference>
<evidence type="ECO:0000256" key="2">
    <source>
        <dbReference type="RuleBase" id="RU366019"/>
    </source>
</evidence>
<dbReference type="EMBL" id="CP035282">
    <property type="protein sequence ID" value="QAT62809.1"/>
    <property type="molecule type" value="Genomic_DNA"/>
</dbReference>
<dbReference type="KEGG" id="spoa:EQM13_15155"/>
<feature type="domain" description="Neutral/alkaline non-lysosomal ceramidase N-terminal" evidence="3">
    <location>
        <begin position="19"/>
        <end position="218"/>
    </location>
</feature>
<accession>A0A410QFU9</accession>
<feature type="binding site" evidence="1">
    <location>
        <position position="92"/>
    </location>
    <ligand>
        <name>Zn(2+)</name>
        <dbReference type="ChEBI" id="CHEBI:29105"/>
    </ligand>
</feature>
<dbReference type="GO" id="GO:0042759">
    <property type="term" value="P:long-chain fatty acid biosynthetic process"/>
    <property type="evidence" value="ECO:0007669"/>
    <property type="project" value="TreeGrafter"/>
</dbReference>
<dbReference type="GO" id="GO:0017040">
    <property type="term" value="F:N-acylsphingosine amidohydrolase activity"/>
    <property type="evidence" value="ECO:0007669"/>
    <property type="project" value="UniProtKB-UniRule"/>
</dbReference>
<keyword evidence="2" id="KW-0443">Lipid metabolism</keyword>
<dbReference type="GO" id="GO:0016020">
    <property type="term" value="C:membrane"/>
    <property type="evidence" value="ECO:0007669"/>
    <property type="project" value="GOC"/>
</dbReference>
<dbReference type="GO" id="GO:0005576">
    <property type="term" value="C:extracellular region"/>
    <property type="evidence" value="ECO:0007669"/>
    <property type="project" value="TreeGrafter"/>
</dbReference>
<comment type="cofactor">
    <cofactor evidence="1">
        <name>Zn(2+)</name>
        <dbReference type="ChEBI" id="CHEBI:29105"/>
    </cofactor>
    <text evidence="1">Binds 1 zinc ion per subunit.</text>
</comment>
<evidence type="ECO:0000313" key="4">
    <source>
        <dbReference type="EMBL" id="QAT62809.1"/>
    </source>
</evidence>
<keyword evidence="1" id="KW-0862">Zinc</keyword>
<sequence>MNLNFKANTSATPLNVPTGVYMAGYADRENGSKGIHDNIYTKALTVSNGEKTIIVISNDLLGVDEELVDKVVSGIKKEINIPEENIFICATHTHSAPHIINWEFDEKNFSCRLNKKLKEYIIDTMIKNALKSAKDLRQIRLAYGKSKCVGVASNRICKEGPVDDSVNVIFLIAENNLPLGVIVNYSCHPTVLGADNEYISADYPGVVQNLVEEYFKNNCVCMFINGACGNQSTRFTRKAQDFNEVKRMGGLVFKSVLEAYDNKEDKNNYEINGIKRYFKFPKKEIPDRKEAMEYYRRTLYDLNKAKNDSNISPQNMRSIITKYQGASISLKLIDVLENINLELPIQIIKLGDILIVGVPVELFNDYGFDIKRESDFNNVIIAGYTNGMVGYVYTPESYEDGDYEAWSSPFGKSTGDFITQNVMSLIKIL</sequence>
<dbReference type="GO" id="GO:0046512">
    <property type="term" value="P:sphingosine biosynthetic process"/>
    <property type="evidence" value="ECO:0007669"/>
    <property type="project" value="TreeGrafter"/>
</dbReference>
<dbReference type="Proteomes" id="UP000287969">
    <property type="component" value="Chromosome"/>
</dbReference>
<keyword evidence="1" id="KW-0479">Metal-binding</keyword>
<protein>
    <recommendedName>
        <fullName evidence="2">Neutral ceramidase</fullName>
        <ecNumber evidence="2">3.5.1.23</ecNumber>
    </recommendedName>
</protein>
<reference evidence="5" key="1">
    <citation type="submission" date="2019-01" db="EMBL/GenBank/DDBJ databases">
        <title>Draft genomes of a novel of Sporanaerobacter strains.</title>
        <authorList>
            <person name="Ma S."/>
        </authorList>
    </citation>
    <scope>NUCLEOTIDE SEQUENCE [LARGE SCALE GENOMIC DNA]</scope>
    <source>
        <strain evidence="5">NJN-17</strain>
    </source>
</reference>
<comment type="similarity">
    <text evidence="2">Belongs to the neutral ceramidase family.</text>
</comment>
<keyword evidence="2" id="KW-0746">Sphingolipid metabolism</keyword>
<dbReference type="PANTHER" id="PTHR12670:SF1">
    <property type="entry name" value="NEUTRAL CERAMIDASE"/>
    <property type="match status" value="1"/>
</dbReference>
<dbReference type="PANTHER" id="PTHR12670">
    <property type="entry name" value="CERAMIDASE"/>
    <property type="match status" value="1"/>
</dbReference>
<dbReference type="GO" id="GO:0046872">
    <property type="term" value="F:metal ion binding"/>
    <property type="evidence" value="ECO:0007669"/>
    <property type="project" value="UniProtKB-KW"/>
</dbReference>
<gene>
    <name evidence="4" type="ORF">EQM13_15155</name>
</gene>
<dbReference type="OrthoDB" id="622550at2"/>
<dbReference type="RefSeq" id="WP_128753105.1">
    <property type="nucleotide sequence ID" value="NZ_CP035282.1"/>
</dbReference>
<feature type="binding site" evidence="1">
    <location>
        <position position="188"/>
    </location>
    <ligand>
        <name>Zn(2+)</name>
        <dbReference type="ChEBI" id="CHEBI:29105"/>
    </ligand>
</feature>
<comment type="catalytic activity">
    <reaction evidence="2">
        <text>an N-acylsphing-4-enine + H2O = sphing-4-enine + a fatty acid</text>
        <dbReference type="Rhea" id="RHEA:20856"/>
        <dbReference type="ChEBI" id="CHEBI:15377"/>
        <dbReference type="ChEBI" id="CHEBI:28868"/>
        <dbReference type="ChEBI" id="CHEBI:52639"/>
        <dbReference type="ChEBI" id="CHEBI:57756"/>
        <dbReference type="EC" id="3.5.1.23"/>
    </reaction>
</comment>
<keyword evidence="5" id="KW-1185">Reference proteome</keyword>
<name>A0A410QFU9_9FIRM</name>
<dbReference type="AlphaFoldDB" id="A0A410QFU9"/>
<dbReference type="Pfam" id="PF04734">
    <property type="entry name" value="Ceramidase_alk"/>
    <property type="match status" value="1"/>
</dbReference>
<keyword evidence="2" id="KW-0378">Hydrolase</keyword>
<proteinExistence type="inferred from homology"/>
<evidence type="ECO:0000256" key="1">
    <source>
        <dbReference type="PIRSR" id="PIRSR606823-2"/>
    </source>
</evidence>
<evidence type="ECO:0000259" key="3">
    <source>
        <dbReference type="Pfam" id="PF04734"/>
    </source>
</evidence>
<dbReference type="InterPro" id="IPR006823">
    <property type="entry name" value="Ceramidase_alk"/>
</dbReference>
<organism evidence="4 5">
    <name type="scientific">Acidilutibacter cellobiosedens</name>
    <dbReference type="NCBI Taxonomy" id="2507161"/>
    <lineage>
        <taxon>Bacteria</taxon>
        <taxon>Bacillati</taxon>
        <taxon>Bacillota</taxon>
        <taxon>Tissierellia</taxon>
        <taxon>Tissierellales</taxon>
        <taxon>Acidilutibacteraceae</taxon>
        <taxon>Acidilutibacter</taxon>
    </lineage>
</organism>